<proteinExistence type="predicted"/>
<keyword evidence="2" id="KW-1185">Reference proteome</keyword>
<name>A0ABU5YG01_9FLAO</name>
<dbReference type="InterPro" id="IPR027417">
    <property type="entry name" value="P-loop_NTPase"/>
</dbReference>
<dbReference type="RefSeq" id="WP_323980362.1">
    <property type="nucleotide sequence ID" value="NZ_JAYKBV010000038.1"/>
</dbReference>
<dbReference type="EMBL" id="JAYKBV010000038">
    <property type="protein sequence ID" value="MEB3041894.1"/>
    <property type="molecule type" value="Genomic_DNA"/>
</dbReference>
<evidence type="ECO:0000313" key="1">
    <source>
        <dbReference type="EMBL" id="MEB3041894.1"/>
    </source>
</evidence>
<dbReference type="Proteomes" id="UP001324270">
    <property type="component" value="Unassembled WGS sequence"/>
</dbReference>
<evidence type="ECO:0000313" key="2">
    <source>
        <dbReference type="Proteomes" id="UP001324270"/>
    </source>
</evidence>
<protein>
    <recommendedName>
        <fullName evidence="3">Rad50/SbcC-type AAA domain-containing protein</fullName>
    </recommendedName>
</protein>
<comment type="caution">
    <text evidence="1">The sequence shown here is derived from an EMBL/GenBank/DDBJ whole genome shotgun (WGS) entry which is preliminary data.</text>
</comment>
<sequence>MIASIYIKEHIYLTDKPLTLNFGGEYLYSFKEIGERLIISREKNEKFIPNFFNISDRGSKIELLSAIVGENGVGKSSILDIIRSIFSNSNGFTHNKIVVLVEIEGKTKILCPNTSLKCYLVEKPFEEIEKVNESYQSIYYSPHFDLKYNSNYDGLDYYDISLDEYIKQDLNNIKQNDVDIHNELNFKNTLRIIEFVTSDTFQRKEILSVFEIPQYEYASLIFKEKKIRKDQNEKIDFRNTPDKFRKIIEDILKKIDDNIEKVCYLSKNHDLHKVVVMQHISKDVVLKTILSVIIDMLEERNTYLEEGILENEESLDIKKSDAKSLFLFFIRNAYIKRMRNYKIFKDSLFEDFLNNIFNVIDSVSNESDISDFPYNSFEIKIKVENIKNLIELHREIVKNFIRYPNMISYKNINQYEFITIDPLGRSMSSGEFSILNFFQSYTFFSKTVHLYHYPKRTIFFY</sequence>
<reference evidence="1 2" key="1">
    <citation type="submission" date="2023-12" db="EMBL/GenBank/DDBJ databases">
        <title>Genomic sequences of Capnocytophaga and Parvimonas strains.</title>
        <authorList>
            <person name="Watt R.M."/>
            <person name="Wang M."/>
            <person name="Yang T."/>
            <person name="Tong W.M."/>
        </authorList>
    </citation>
    <scope>NUCLEOTIDE SEQUENCE [LARGE SCALE GENOMIC DNA]</scope>
    <source>
        <strain evidence="1 2">CCUG 13156</strain>
    </source>
</reference>
<dbReference type="SUPFAM" id="SSF52540">
    <property type="entry name" value="P-loop containing nucleoside triphosphate hydrolases"/>
    <property type="match status" value="1"/>
</dbReference>
<accession>A0ABU5YG01</accession>
<organism evidence="1 2">
    <name type="scientific">Capnocytophaga gingivalis</name>
    <dbReference type="NCBI Taxonomy" id="1017"/>
    <lineage>
        <taxon>Bacteria</taxon>
        <taxon>Pseudomonadati</taxon>
        <taxon>Bacteroidota</taxon>
        <taxon>Flavobacteriia</taxon>
        <taxon>Flavobacteriales</taxon>
        <taxon>Flavobacteriaceae</taxon>
        <taxon>Capnocytophaga</taxon>
    </lineage>
</organism>
<dbReference type="Gene3D" id="3.40.50.300">
    <property type="entry name" value="P-loop containing nucleotide triphosphate hydrolases"/>
    <property type="match status" value="1"/>
</dbReference>
<evidence type="ECO:0008006" key="3">
    <source>
        <dbReference type="Google" id="ProtNLM"/>
    </source>
</evidence>
<gene>
    <name evidence="1" type="ORF">VJJ49_14520</name>
</gene>